<dbReference type="InterPro" id="IPR015946">
    <property type="entry name" value="KH_dom-like_a/b"/>
</dbReference>
<reference evidence="2 3" key="1">
    <citation type="submission" date="2018-10" db="EMBL/GenBank/DDBJ databases">
        <title>Genomic Encyclopedia of Archaeal and Bacterial Type Strains, Phase II (KMG-II): from individual species to whole genera.</title>
        <authorList>
            <person name="Goeker M."/>
        </authorList>
    </citation>
    <scope>NUCLEOTIDE SEQUENCE [LARGE SCALE GENOMIC DNA]</scope>
    <source>
        <strain evidence="2 3">DSM 19839</strain>
    </source>
</reference>
<dbReference type="Proteomes" id="UP000276282">
    <property type="component" value="Unassembled WGS sequence"/>
</dbReference>
<dbReference type="AlphaFoldDB" id="A0A495PX49"/>
<dbReference type="InterPro" id="IPR003718">
    <property type="entry name" value="OsmC/Ohr_fam"/>
</dbReference>
<dbReference type="InterPro" id="IPR036102">
    <property type="entry name" value="OsmC/Ohrsf"/>
</dbReference>
<dbReference type="EMBL" id="RBLG01000002">
    <property type="protein sequence ID" value="RKS53339.1"/>
    <property type="molecule type" value="Genomic_DNA"/>
</dbReference>
<dbReference type="OrthoDB" id="9791538at2"/>
<dbReference type="PANTHER" id="PTHR39624:SF2">
    <property type="entry name" value="OSMC-LIKE PROTEIN"/>
    <property type="match status" value="1"/>
</dbReference>
<evidence type="ECO:0000259" key="1">
    <source>
        <dbReference type="Pfam" id="PF12146"/>
    </source>
</evidence>
<accession>A0A495PX49</accession>
<dbReference type="Pfam" id="PF12146">
    <property type="entry name" value="Hydrolase_4"/>
    <property type="match status" value="1"/>
</dbReference>
<name>A0A495PX49_9FLAO</name>
<evidence type="ECO:0000313" key="2">
    <source>
        <dbReference type="EMBL" id="RKS53339.1"/>
    </source>
</evidence>
<sequence>MSTSKITFKNKEGLDLKGSIELPDNRTPHNFVLFAHCFTCNKNFRAVKNISQALTAKGFGVLRFDFTGLGESEGEFADSNFSGNIEDLVCASSYLEDNYKAPSLLIGHSLGGAAVIFASTLLDSVSAVATIGAPSHIGHVKNILKSDIADIHENGSAEVNIGGRNFKIKKQFLDDLENNDLPDIISKLNKSLLILHSPQDTIVGIKNAEEIYIAAKHPKSFISLDGADHLLSNKVDSNYVGDLIGTWANRYLDIPEQADLKTDLDVIAHLGPEGFTTQIKAGRHHLVADEPEHVGGNDFGPNPYEFVSAGLAACTSMTIQMYAKRKGWNVDFVETHVNYGKDHAVDCEKCEDEGTKIDTFKRELIIKGDLDEKQRKRLLEIANKCPVHKTLHSETQIITSLIDQK</sequence>
<evidence type="ECO:0000313" key="3">
    <source>
        <dbReference type="Proteomes" id="UP000276282"/>
    </source>
</evidence>
<dbReference type="RefSeq" id="WP_121345441.1">
    <property type="nucleotide sequence ID" value="NZ_RBLG01000002.1"/>
</dbReference>
<protein>
    <submittedName>
        <fullName evidence="2">Putative redox protein</fullName>
    </submittedName>
</protein>
<feature type="domain" description="Serine aminopeptidase S33" evidence="1">
    <location>
        <begin position="32"/>
        <end position="118"/>
    </location>
</feature>
<dbReference type="InterPro" id="IPR022742">
    <property type="entry name" value="Hydrolase_4"/>
</dbReference>
<dbReference type="Gene3D" id="3.30.300.20">
    <property type="match status" value="1"/>
</dbReference>
<dbReference type="Pfam" id="PF02566">
    <property type="entry name" value="OsmC"/>
    <property type="match status" value="1"/>
</dbReference>
<organism evidence="2 3">
    <name type="scientific">Gillisia mitskevichiae</name>
    <dbReference type="NCBI Taxonomy" id="270921"/>
    <lineage>
        <taxon>Bacteria</taxon>
        <taxon>Pseudomonadati</taxon>
        <taxon>Bacteroidota</taxon>
        <taxon>Flavobacteriia</taxon>
        <taxon>Flavobacteriales</taxon>
        <taxon>Flavobacteriaceae</taxon>
        <taxon>Gillisia</taxon>
    </lineage>
</organism>
<keyword evidence="3" id="KW-1185">Reference proteome</keyword>
<dbReference type="InterPro" id="IPR029058">
    <property type="entry name" value="AB_hydrolase_fold"/>
</dbReference>
<comment type="caution">
    <text evidence="2">The sequence shown here is derived from an EMBL/GenBank/DDBJ whole genome shotgun (WGS) entry which is preliminary data.</text>
</comment>
<dbReference type="SUPFAM" id="SSF82784">
    <property type="entry name" value="OsmC-like"/>
    <property type="match status" value="1"/>
</dbReference>
<gene>
    <name evidence="2" type="ORF">BC962_1589</name>
</gene>
<proteinExistence type="predicted"/>
<dbReference type="SUPFAM" id="SSF53474">
    <property type="entry name" value="alpha/beta-Hydrolases"/>
    <property type="match status" value="1"/>
</dbReference>
<dbReference type="Gene3D" id="3.40.50.1820">
    <property type="entry name" value="alpha/beta hydrolase"/>
    <property type="match status" value="1"/>
</dbReference>
<dbReference type="PANTHER" id="PTHR39624">
    <property type="entry name" value="PROTEIN INVOLVED IN RIMO-MEDIATED BETA-METHYLTHIOLATION OF RIBOSOMAL PROTEIN S12 YCAO"/>
    <property type="match status" value="1"/>
</dbReference>